<evidence type="ECO:0000256" key="3">
    <source>
        <dbReference type="ARBA" id="ARBA00022989"/>
    </source>
</evidence>
<keyword evidence="2" id="KW-0812">Transmembrane</keyword>
<dbReference type="InterPro" id="IPR007941">
    <property type="entry name" value="DUF726"/>
</dbReference>
<reference evidence="5" key="1">
    <citation type="submission" date="2023-07" db="EMBL/GenBank/DDBJ databases">
        <title>Genome content predicts the carbon catabolic preferences of heterotrophic bacteria.</title>
        <authorList>
            <person name="Gralka M."/>
        </authorList>
    </citation>
    <scope>NUCLEOTIDE SEQUENCE</scope>
    <source>
        <strain evidence="5">G2M05</strain>
    </source>
</reference>
<dbReference type="PANTHER" id="PTHR17920">
    <property type="entry name" value="TRANSMEMBRANE AND COILED-COIL DOMAIN-CONTAINING PROTEIN 4 TMCO4"/>
    <property type="match status" value="1"/>
</dbReference>
<keyword evidence="3" id="KW-1133">Transmembrane helix</keyword>
<dbReference type="GO" id="GO:0016020">
    <property type="term" value="C:membrane"/>
    <property type="evidence" value="ECO:0007669"/>
    <property type="project" value="UniProtKB-SubCell"/>
</dbReference>
<keyword evidence="4" id="KW-0472">Membrane</keyword>
<dbReference type="SUPFAM" id="SSF53474">
    <property type="entry name" value="alpha/beta-Hydrolases"/>
    <property type="match status" value="1"/>
</dbReference>
<gene>
    <name evidence="5" type="ORF">Q4568_19415</name>
</gene>
<dbReference type="EMBL" id="JAUOPU010000029">
    <property type="protein sequence ID" value="MDO6544711.1"/>
    <property type="molecule type" value="Genomic_DNA"/>
</dbReference>
<name>A0AAW7Y901_9GAMM</name>
<comment type="caution">
    <text evidence="5">The sequence shown here is derived from an EMBL/GenBank/DDBJ whole genome shotgun (WGS) entry which is preliminary data.</text>
</comment>
<evidence type="ECO:0000256" key="2">
    <source>
        <dbReference type="ARBA" id="ARBA00022692"/>
    </source>
</evidence>
<organism evidence="5 6">
    <name type="scientific">Photobacterium sanguinicancri</name>
    <dbReference type="NCBI Taxonomy" id="875932"/>
    <lineage>
        <taxon>Bacteria</taxon>
        <taxon>Pseudomonadati</taxon>
        <taxon>Pseudomonadota</taxon>
        <taxon>Gammaproteobacteria</taxon>
        <taxon>Vibrionales</taxon>
        <taxon>Vibrionaceae</taxon>
        <taxon>Photobacterium</taxon>
    </lineage>
</organism>
<dbReference type="InterPro" id="IPR029058">
    <property type="entry name" value="AB_hydrolase_fold"/>
</dbReference>
<dbReference type="Proteomes" id="UP001170624">
    <property type="component" value="Unassembled WGS sequence"/>
</dbReference>
<dbReference type="Pfam" id="PF05277">
    <property type="entry name" value="DUF726"/>
    <property type="match status" value="1"/>
</dbReference>
<comment type="subcellular location">
    <subcellularLocation>
        <location evidence="1">Membrane</location>
        <topology evidence="1">Multi-pass membrane protein</topology>
    </subcellularLocation>
</comment>
<proteinExistence type="predicted"/>
<evidence type="ECO:0000313" key="5">
    <source>
        <dbReference type="EMBL" id="MDO6544711.1"/>
    </source>
</evidence>
<accession>A0AAW7Y901</accession>
<dbReference type="RefSeq" id="WP_261858226.1">
    <property type="nucleotide sequence ID" value="NZ_AP024850.1"/>
</dbReference>
<protein>
    <submittedName>
        <fullName evidence="5">TMCO4 family protein</fullName>
    </submittedName>
</protein>
<evidence type="ECO:0000256" key="1">
    <source>
        <dbReference type="ARBA" id="ARBA00004141"/>
    </source>
</evidence>
<dbReference type="PANTHER" id="PTHR17920:SF3">
    <property type="entry name" value="TRANSMEMBRANE AND COILED-COIL DOMAIN-CONTAINING PROTEIN 4"/>
    <property type="match status" value="1"/>
</dbReference>
<dbReference type="AlphaFoldDB" id="A0AAW7Y901"/>
<evidence type="ECO:0000256" key="4">
    <source>
        <dbReference type="ARBA" id="ARBA00023136"/>
    </source>
</evidence>
<sequence length="290" mass="31844">MLSKLKAIKAALPRVNRNQSMSDPSSAVELHVIREGKQKPETKTETKTKTKANAATILVINGFMSGKGCDVSDWLEIVDTLYPDHKVIHVKWKAGNLSDLLLDDGLIQLMPSVTTQDSLIKKLGVAGFSAINKVSGHWRKAFAETEVVGVALADLIEKDPELNGCVLMGHSLGARIIRHTMERLTTNKVSQCYLLAGAVSSHSKLWNTVFDKHATTAFINCMSKTDSVLKYAYKAGTLFRESPIGLHALEHKNHTAITNLDVTDVASKHTKFKHKALGELLKKAFSDMKS</sequence>
<dbReference type="Gene3D" id="3.40.50.1820">
    <property type="entry name" value="alpha/beta hydrolase"/>
    <property type="match status" value="1"/>
</dbReference>
<evidence type="ECO:0000313" key="6">
    <source>
        <dbReference type="Proteomes" id="UP001170624"/>
    </source>
</evidence>